<feature type="domain" description="Ig-like" evidence="5">
    <location>
        <begin position="23"/>
        <end position="108"/>
    </location>
</feature>
<dbReference type="GO" id="GO:0009897">
    <property type="term" value="C:external side of plasma membrane"/>
    <property type="evidence" value="ECO:0007669"/>
    <property type="project" value="TreeGrafter"/>
</dbReference>
<dbReference type="InterPro" id="IPR036179">
    <property type="entry name" value="Ig-like_dom_sf"/>
</dbReference>
<feature type="domain" description="Ig-like" evidence="5">
    <location>
        <begin position="315"/>
        <end position="382"/>
    </location>
</feature>
<keyword evidence="3" id="KW-0812">Transmembrane</keyword>
<keyword evidence="1 4" id="KW-0732">Signal</keyword>
<evidence type="ECO:0000313" key="6">
    <source>
        <dbReference type="EMBL" id="KAK1797292.1"/>
    </source>
</evidence>
<dbReference type="PANTHER" id="PTHR11481:SF64">
    <property type="entry name" value="FC RECEPTOR-LIKE PROTEIN 4"/>
    <property type="match status" value="1"/>
</dbReference>
<keyword evidence="3" id="KW-0472">Membrane</keyword>
<evidence type="ECO:0000313" key="7">
    <source>
        <dbReference type="Proteomes" id="UP001239994"/>
    </source>
</evidence>
<dbReference type="SMART" id="SM00409">
    <property type="entry name" value="IG"/>
    <property type="match status" value="7"/>
</dbReference>
<dbReference type="Proteomes" id="UP001239994">
    <property type="component" value="Unassembled WGS sequence"/>
</dbReference>
<feature type="signal peptide" evidence="4">
    <location>
        <begin position="1"/>
        <end position="19"/>
    </location>
</feature>
<feature type="domain" description="Ig-like" evidence="5">
    <location>
        <begin position="215"/>
        <end position="306"/>
    </location>
</feature>
<sequence>MSHVSLLLVLIVLIHCGETQEIPKVVASINPNEPVFMGENVTLTCGIGKGEGVYNLQYHWKKEGWVTPVSNEMEYSISSVEQFHAGNYICEVKDSKGSTDSLASNAVSLTVFATPEATVTVWPGSPVFTGESVTLKCEVAGYNGWKYEWYKFKTITSSWTSVTPSENYTVKGYSLSIREDAVVDREAYRCRGVRYHRPSTTQYSTSATIITKALPRVTISVDPQSPVFTGESVTLKCEVKDYDGWTYQWYKRNNLNQWIALLQSVHYTVNRDTITISRDAVVNGEQYRCQGKRHDRPSASQYSNVTLTVKVKTKPELTSNLQGAALIGNPVTLYCKLKQSAGWRFYWSKHTQNPENETSTATSSYTISSMTPSDEVKYRCRAGRGNPVYYTHYSDVLLVKVMERPKPVVNIKPDKLIFERETVTLICNIQGGGDTSWTYSWYKDGYKFNLCSRSQQCKIRSITEANSGKYTCIGQRSDSQSTETSDALTLILSSAAQAVLSVFPQSWLTEGDTVTLTCEVRGSSTGWTFSWYSDNQKLLSNSSRGAGGSYTVSSAAINHTGVYMCRAERGEPAYQTQYSNQQPLWITGISPRVSLIISPSITQHFSGDSLLLRCEDHSGSTGWRVRRYTDIGRVSDCSSGWGSVTGSTCTISSLFTAHTGVYWCQSESGGSSNPVNITVQVSGESDSQAPPSMLRLLSILLPASLFLIVLIVLGIRCYSARTKPDVHTRSYTLREAETLA</sequence>
<proteinExistence type="predicted"/>
<dbReference type="AlphaFoldDB" id="A0AAD8ZDD0"/>
<dbReference type="InterPro" id="IPR003599">
    <property type="entry name" value="Ig_sub"/>
</dbReference>
<feature type="chain" id="PRO_5041968370" description="Ig-like domain-containing protein" evidence="4">
    <location>
        <begin position="20"/>
        <end position="740"/>
    </location>
</feature>
<dbReference type="InterPro" id="IPR013783">
    <property type="entry name" value="Ig-like_fold"/>
</dbReference>
<evidence type="ECO:0000256" key="2">
    <source>
        <dbReference type="ARBA" id="ARBA00023157"/>
    </source>
</evidence>
<comment type="caution">
    <text evidence="6">The sequence shown here is derived from an EMBL/GenBank/DDBJ whole genome shotgun (WGS) entry which is preliminary data.</text>
</comment>
<dbReference type="SUPFAM" id="SSF48726">
    <property type="entry name" value="Immunoglobulin"/>
    <property type="match status" value="7"/>
</dbReference>
<feature type="domain" description="Ig-like" evidence="5">
    <location>
        <begin position="497"/>
        <end position="579"/>
    </location>
</feature>
<feature type="transmembrane region" description="Helical" evidence="3">
    <location>
        <begin position="693"/>
        <end position="715"/>
    </location>
</feature>
<dbReference type="InterPro" id="IPR007110">
    <property type="entry name" value="Ig-like_dom"/>
</dbReference>
<feature type="domain" description="Ig-like" evidence="5">
    <location>
        <begin position="405"/>
        <end position="489"/>
    </location>
</feature>
<keyword evidence="2" id="KW-1015">Disulfide bond</keyword>
<dbReference type="SMART" id="SM00408">
    <property type="entry name" value="IGc2"/>
    <property type="match status" value="7"/>
</dbReference>
<gene>
    <name evidence="6" type="ORF">P4O66_008671</name>
</gene>
<dbReference type="FunFam" id="2.60.40.10:FF:001607">
    <property type="entry name" value="Leukocyte immune-type receptor TS32.15 L2.5a"/>
    <property type="match status" value="1"/>
</dbReference>
<dbReference type="GO" id="GO:0004888">
    <property type="term" value="F:transmembrane signaling receptor activity"/>
    <property type="evidence" value="ECO:0007669"/>
    <property type="project" value="TreeGrafter"/>
</dbReference>
<dbReference type="Pfam" id="PF13927">
    <property type="entry name" value="Ig_3"/>
    <property type="match status" value="3"/>
</dbReference>
<dbReference type="PROSITE" id="PS50835">
    <property type="entry name" value="IG_LIKE"/>
    <property type="match status" value="6"/>
</dbReference>
<dbReference type="Pfam" id="PF13895">
    <property type="entry name" value="Ig_2"/>
    <property type="match status" value="2"/>
</dbReference>
<dbReference type="EMBL" id="JAROKS010000014">
    <property type="protein sequence ID" value="KAK1797292.1"/>
    <property type="molecule type" value="Genomic_DNA"/>
</dbReference>
<organism evidence="6 7">
    <name type="scientific">Electrophorus voltai</name>
    <dbReference type="NCBI Taxonomy" id="2609070"/>
    <lineage>
        <taxon>Eukaryota</taxon>
        <taxon>Metazoa</taxon>
        <taxon>Chordata</taxon>
        <taxon>Craniata</taxon>
        <taxon>Vertebrata</taxon>
        <taxon>Euteleostomi</taxon>
        <taxon>Actinopterygii</taxon>
        <taxon>Neopterygii</taxon>
        <taxon>Teleostei</taxon>
        <taxon>Ostariophysi</taxon>
        <taxon>Gymnotiformes</taxon>
        <taxon>Gymnotoidei</taxon>
        <taxon>Gymnotidae</taxon>
        <taxon>Electrophorus</taxon>
    </lineage>
</organism>
<evidence type="ECO:0000256" key="4">
    <source>
        <dbReference type="SAM" id="SignalP"/>
    </source>
</evidence>
<dbReference type="GO" id="GO:0007166">
    <property type="term" value="P:cell surface receptor signaling pathway"/>
    <property type="evidence" value="ECO:0007669"/>
    <property type="project" value="TreeGrafter"/>
</dbReference>
<reference evidence="6" key="1">
    <citation type="submission" date="2023-03" db="EMBL/GenBank/DDBJ databases">
        <title>Electrophorus voltai genome.</title>
        <authorList>
            <person name="Bian C."/>
        </authorList>
    </citation>
    <scope>NUCLEOTIDE SEQUENCE</scope>
    <source>
        <strain evidence="6">CB-2022</strain>
        <tissue evidence="6">Muscle</tissue>
    </source>
</reference>
<evidence type="ECO:0000256" key="1">
    <source>
        <dbReference type="ARBA" id="ARBA00022729"/>
    </source>
</evidence>
<dbReference type="PANTHER" id="PTHR11481">
    <property type="entry name" value="IMMUNOGLOBULIN FC RECEPTOR"/>
    <property type="match status" value="1"/>
</dbReference>
<evidence type="ECO:0000259" key="5">
    <source>
        <dbReference type="PROSITE" id="PS50835"/>
    </source>
</evidence>
<dbReference type="InterPro" id="IPR050488">
    <property type="entry name" value="Ig_Fc_receptor"/>
</dbReference>
<accession>A0AAD8ZDD0</accession>
<feature type="domain" description="Ig-like" evidence="5">
    <location>
        <begin position="115"/>
        <end position="210"/>
    </location>
</feature>
<dbReference type="InterPro" id="IPR003598">
    <property type="entry name" value="Ig_sub2"/>
</dbReference>
<protein>
    <recommendedName>
        <fullName evidence="5">Ig-like domain-containing protein</fullName>
    </recommendedName>
</protein>
<dbReference type="Gene3D" id="2.60.40.10">
    <property type="entry name" value="Immunoglobulins"/>
    <property type="match status" value="7"/>
</dbReference>
<name>A0AAD8ZDD0_9TELE</name>
<keyword evidence="7" id="KW-1185">Reference proteome</keyword>
<evidence type="ECO:0000256" key="3">
    <source>
        <dbReference type="SAM" id="Phobius"/>
    </source>
</evidence>
<dbReference type="GO" id="GO:0006955">
    <property type="term" value="P:immune response"/>
    <property type="evidence" value="ECO:0007669"/>
    <property type="project" value="TreeGrafter"/>
</dbReference>
<keyword evidence="3" id="KW-1133">Transmembrane helix</keyword>